<organism evidence="2 3">
    <name type="scientific">Capnocytophaga canimorsus</name>
    <dbReference type="NCBI Taxonomy" id="28188"/>
    <lineage>
        <taxon>Bacteria</taxon>
        <taxon>Pseudomonadati</taxon>
        <taxon>Bacteroidota</taxon>
        <taxon>Flavobacteriia</taxon>
        <taxon>Flavobacteriales</taxon>
        <taxon>Flavobacteriaceae</taxon>
        <taxon>Capnocytophaga</taxon>
    </lineage>
</organism>
<evidence type="ECO:0000256" key="1">
    <source>
        <dbReference type="SAM" id="Phobius"/>
    </source>
</evidence>
<gene>
    <name evidence="2" type="ORF">CCAN12_760089</name>
</gene>
<dbReference type="AlphaFoldDB" id="A0A0B7HNK4"/>
<evidence type="ECO:0000313" key="2">
    <source>
        <dbReference type="EMBL" id="CEN39527.1"/>
    </source>
</evidence>
<feature type="transmembrane region" description="Helical" evidence="1">
    <location>
        <begin position="219"/>
        <end position="238"/>
    </location>
</feature>
<dbReference type="Proteomes" id="UP000044026">
    <property type="component" value="Unassembled WGS sequence"/>
</dbReference>
<proteinExistence type="predicted"/>
<name>A0A0B7HNK4_9FLAO</name>
<keyword evidence="1" id="KW-0812">Transmembrane</keyword>
<keyword evidence="1" id="KW-0472">Membrane</keyword>
<protein>
    <submittedName>
        <fullName evidence="2">Fusobacterium membrane protein</fullName>
    </submittedName>
</protein>
<keyword evidence="1" id="KW-1133">Transmembrane helix</keyword>
<evidence type="ECO:0000313" key="3">
    <source>
        <dbReference type="Proteomes" id="UP000044026"/>
    </source>
</evidence>
<accession>A0A0B7HNK4</accession>
<sequence length="243" mass="27774">MLYHKNGGQIFVDGKELNPNQPPYKVFSLSELYAQHLFFYDDNTIYAYDNQQNKAIAIGKNHLNLGKFTEFSDGYFTDGKDILYFSSYEDWPQGRRNNYMGLRAFTTMLNKVKTSSAGAWTSWGNPKLNLWQKGDELYYFDTHGRGQYGFLSEKAKEGEIIAGAYRIADRDALQAAIQHDSQLSDSKVEQLIDDGVFVVAENDVLFSVTTKIKDDTSHLVFWVLIFGVAIAALVLYYLKFSKR</sequence>
<dbReference type="EMBL" id="CDOE01000074">
    <property type="protein sequence ID" value="CEN39527.1"/>
    <property type="molecule type" value="Genomic_DNA"/>
</dbReference>
<reference evidence="2 3" key="1">
    <citation type="submission" date="2015-01" db="EMBL/GenBank/DDBJ databases">
        <authorList>
            <person name="Xiang T."/>
            <person name="Song Y."/>
            <person name="Huang L."/>
            <person name="Wang B."/>
            <person name="Wu P."/>
        </authorList>
    </citation>
    <scope>NUCLEOTIDE SEQUENCE [LARGE SCALE GENOMIC DNA]</scope>
    <source>
        <strain evidence="2 3">Cc12</strain>
    </source>
</reference>